<name>A0A0E9PIY3_ANGAN</name>
<accession>A0A0E9PIY3</accession>
<proteinExistence type="predicted"/>
<reference evidence="1" key="1">
    <citation type="submission" date="2014-11" db="EMBL/GenBank/DDBJ databases">
        <authorList>
            <person name="Amaro Gonzalez C."/>
        </authorList>
    </citation>
    <scope>NUCLEOTIDE SEQUENCE</scope>
</reference>
<reference evidence="1" key="2">
    <citation type="journal article" date="2015" name="Fish Shellfish Immunol.">
        <title>Early steps in the European eel (Anguilla anguilla)-Vibrio vulnificus interaction in the gills: Role of the RtxA13 toxin.</title>
        <authorList>
            <person name="Callol A."/>
            <person name="Pajuelo D."/>
            <person name="Ebbesson L."/>
            <person name="Teles M."/>
            <person name="MacKenzie S."/>
            <person name="Amaro C."/>
        </authorList>
    </citation>
    <scope>NUCLEOTIDE SEQUENCE</scope>
</reference>
<organism evidence="1">
    <name type="scientific">Anguilla anguilla</name>
    <name type="common">European freshwater eel</name>
    <name type="synonym">Muraena anguilla</name>
    <dbReference type="NCBI Taxonomy" id="7936"/>
    <lineage>
        <taxon>Eukaryota</taxon>
        <taxon>Metazoa</taxon>
        <taxon>Chordata</taxon>
        <taxon>Craniata</taxon>
        <taxon>Vertebrata</taxon>
        <taxon>Euteleostomi</taxon>
        <taxon>Actinopterygii</taxon>
        <taxon>Neopterygii</taxon>
        <taxon>Teleostei</taxon>
        <taxon>Anguilliformes</taxon>
        <taxon>Anguillidae</taxon>
        <taxon>Anguilla</taxon>
    </lineage>
</organism>
<dbReference type="EMBL" id="GBXM01104350">
    <property type="protein sequence ID" value="JAH04227.1"/>
    <property type="molecule type" value="Transcribed_RNA"/>
</dbReference>
<protein>
    <submittedName>
        <fullName evidence="1">Uncharacterized protein</fullName>
    </submittedName>
</protein>
<sequence length="32" mass="3430">MIPSKMLLLQYNYRGGNVGLVFGIGQSDISAS</sequence>
<dbReference type="AlphaFoldDB" id="A0A0E9PIY3"/>
<evidence type="ECO:0000313" key="1">
    <source>
        <dbReference type="EMBL" id="JAH04227.1"/>
    </source>
</evidence>